<evidence type="ECO:0000313" key="1">
    <source>
        <dbReference type="EMBL" id="JAD21876.1"/>
    </source>
</evidence>
<organism evidence="1">
    <name type="scientific">Arundo donax</name>
    <name type="common">Giant reed</name>
    <name type="synonym">Donax arundinaceus</name>
    <dbReference type="NCBI Taxonomy" id="35708"/>
    <lineage>
        <taxon>Eukaryota</taxon>
        <taxon>Viridiplantae</taxon>
        <taxon>Streptophyta</taxon>
        <taxon>Embryophyta</taxon>
        <taxon>Tracheophyta</taxon>
        <taxon>Spermatophyta</taxon>
        <taxon>Magnoliopsida</taxon>
        <taxon>Liliopsida</taxon>
        <taxon>Poales</taxon>
        <taxon>Poaceae</taxon>
        <taxon>PACMAD clade</taxon>
        <taxon>Arundinoideae</taxon>
        <taxon>Arundineae</taxon>
        <taxon>Arundo</taxon>
    </lineage>
</organism>
<reference evidence="1" key="2">
    <citation type="journal article" date="2015" name="Data Brief">
        <title>Shoot transcriptome of the giant reed, Arundo donax.</title>
        <authorList>
            <person name="Barrero R.A."/>
            <person name="Guerrero F.D."/>
            <person name="Moolhuijzen P."/>
            <person name="Goolsby J.A."/>
            <person name="Tidwell J."/>
            <person name="Bellgard S.E."/>
            <person name="Bellgard M.I."/>
        </authorList>
    </citation>
    <scope>NUCLEOTIDE SEQUENCE</scope>
    <source>
        <tissue evidence="1">Shoot tissue taken approximately 20 cm above the soil surface</tissue>
    </source>
</reference>
<name>A0A0A9S5Y5_ARUDO</name>
<protein>
    <submittedName>
        <fullName evidence="1">Uncharacterized protein</fullName>
    </submittedName>
</protein>
<dbReference type="AlphaFoldDB" id="A0A0A9S5Y5"/>
<accession>A0A0A9S5Y5</accession>
<proteinExistence type="predicted"/>
<dbReference type="EMBL" id="GBRH01276019">
    <property type="protein sequence ID" value="JAD21876.1"/>
    <property type="molecule type" value="Transcribed_RNA"/>
</dbReference>
<reference evidence="1" key="1">
    <citation type="submission" date="2014-09" db="EMBL/GenBank/DDBJ databases">
        <authorList>
            <person name="Magalhaes I.L.F."/>
            <person name="Oliveira U."/>
            <person name="Santos F.R."/>
            <person name="Vidigal T.H.D.A."/>
            <person name="Brescovit A.D."/>
            <person name="Santos A.J."/>
        </authorList>
    </citation>
    <scope>NUCLEOTIDE SEQUENCE</scope>
    <source>
        <tissue evidence="1">Shoot tissue taken approximately 20 cm above the soil surface</tissue>
    </source>
</reference>
<sequence>MLGKQREVEESAVERARRGSEDGR</sequence>